<dbReference type="EMBL" id="CP088147">
    <property type="protein sequence ID" value="UTU49284.1"/>
    <property type="molecule type" value="Genomic_DNA"/>
</dbReference>
<sequence length="348" mass="36788">MRLKKLLIAALASLAVTTAHAAGLKFIQIPADAAGPAIDAAMWSPCASPPGEVKVKQSTVPAVLDCPIEGGRLPLVVISHGYGGWYLDLHDMAETLADAGFVVVAINHPHANHADMSQANGLGVLRQRPIDIKRTIDFMLGNSADSAKIDPQRVGFYGFSQGGYTGLVIGGADPDFNKLPPRCSDPADTGCPPANQPKPARKQLPPETLTHDTRVKAIVVADPLSVVFQTADSVENVKVPLQLWSSQFGGDAVSPVDVKRLAGLLPRTPDFHVVSNAVHLSFLTPCPADDARKPSPACIDAPGFDRVAFHKAFNAAVLAFFRQHLAEDQDHGAKTPAPGHEAAETAVQ</sequence>
<evidence type="ECO:0000256" key="3">
    <source>
        <dbReference type="ARBA" id="ARBA00023098"/>
    </source>
</evidence>
<dbReference type="PANTHER" id="PTHR10272">
    <property type="entry name" value="PLATELET-ACTIVATING FACTOR ACETYLHYDROLASE"/>
    <property type="match status" value="1"/>
</dbReference>
<dbReference type="PANTHER" id="PTHR10272:SF0">
    <property type="entry name" value="PLATELET-ACTIVATING FACTOR ACETYLHYDROLASE"/>
    <property type="match status" value="1"/>
</dbReference>
<keyword evidence="1 7" id="KW-0378">Hydrolase</keyword>
<keyword evidence="8" id="KW-1185">Reference proteome</keyword>
<dbReference type="GO" id="GO:0003847">
    <property type="term" value="F:1-alkyl-2-acetylglycerophosphocholine esterase activity"/>
    <property type="evidence" value="ECO:0007669"/>
    <property type="project" value="TreeGrafter"/>
</dbReference>
<dbReference type="Pfam" id="PF20434">
    <property type="entry name" value="BD-FAE"/>
    <property type="match status" value="1"/>
</dbReference>
<dbReference type="SUPFAM" id="SSF53474">
    <property type="entry name" value="alpha/beta-Hydrolases"/>
    <property type="match status" value="1"/>
</dbReference>
<feature type="region of interest" description="Disordered" evidence="4">
    <location>
        <begin position="184"/>
        <end position="209"/>
    </location>
</feature>
<dbReference type="GO" id="GO:0016042">
    <property type="term" value="P:lipid catabolic process"/>
    <property type="evidence" value="ECO:0007669"/>
    <property type="project" value="UniProtKB-KW"/>
</dbReference>
<dbReference type="Gene3D" id="3.40.50.1820">
    <property type="entry name" value="alpha/beta hydrolase"/>
    <property type="match status" value="1"/>
</dbReference>
<dbReference type="PIRSF" id="PIRSF031982">
    <property type="entry name" value="UCP031982_abhydr"/>
    <property type="match status" value="1"/>
</dbReference>
<feature type="signal peptide" evidence="5">
    <location>
        <begin position="1"/>
        <end position="21"/>
    </location>
</feature>
<evidence type="ECO:0000256" key="1">
    <source>
        <dbReference type="ARBA" id="ARBA00022801"/>
    </source>
</evidence>
<feature type="chain" id="PRO_5044189954" evidence="5">
    <location>
        <begin position="22"/>
        <end position="348"/>
    </location>
</feature>
<evidence type="ECO:0000259" key="6">
    <source>
        <dbReference type="Pfam" id="PF20434"/>
    </source>
</evidence>
<dbReference type="Proteomes" id="UP001060070">
    <property type="component" value="Chromosome"/>
</dbReference>
<evidence type="ECO:0000256" key="2">
    <source>
        <dbReference type="ARBA" id="ARBA00022963"/>
    </source>
</evidence>
<dbReference type="InterPro" id="IPR029058">
    <property type="entry name" value="AB_hydrolase_fold"/>
</dbReference>
<keyword evidence="5" id="KW-0732">Signal</keyword>
<evidence type="ECO:0000313" key="8">
    <source>
        <dbReference type="Proteomes" id="UP001060070"/>
    </source>
</evidence>
<organism evidence="7 8">
    <name type="scientific">Mesorhizobium ciceri</name>
    <dbReference type="NCBI Taxonomy" id="39645"/>
    <lineage>
        <taxon>Bacteria</taxon>
        <taxon>Pseudomonadati</taxon>
        <taxon>Pseudomonadota</taxon>
        <taxon>Alphaproteobacteria</taxon>
        <taxon>Hyphomicrobiales</taxon>
        <taxon>Phyllobacteriaceae</taxon>
        <taxon>Mesorhizobium</taxon>
    </lineage>
</organism>
<evidence type="ECO:0000313" key="7">
    <source>
        <dbReference type="EMBL" id="UTU49284.1"/>
    </source>
</evidence>
<evidence type="ECO:0000256" key="5">
    <source>
        <dbReference type="SAM" id="SignalP"/>
    </source>
</evidence>
<keyword evidence="2" id="KW-0442">Lipid degradation</keyword>
<name>A0AB38T345_9HYPH</name>
<accession>A0AB38T345</accession>
<protein>
    <submittedName>
        <fullName evidence="7">Dienelactone hydrolase</fullName>
    </submittedName>
</protein>
<keyword evidence="3" id="KW-0443">Lipid metabolism</keyword>
<reference evidence="7 8" key="1">
    <citation type="journal article" date="2022" name="Microbiol. Resour. Announc.">
        <title>Complete Genome Sequence of Mesorhizobium ciceri Strain R30, a Rhizobium Used as a Commercial Inoculant for Chickpea in Argentina.</title>
        <authorList>
            <person name="Foresto E."/>
            <person name="Revale S."/>
            <person name="Primo E."/>
            <person name="Nievas F."/>
            <person name="Carezzano E."/>
            <person name="Puente M."/>
            <person name="Alzari P."/>
            <person name="Mart M."/>
            <person name="Ben-Assaya M."/>
            <person name="Mornico D."/>
            <person name="Santoro M."/>
            <person name="Mart F."/>
            <person name="Giordano W."/>
            <person name="Bogino P."/>
        </authorList>
    </citation>
    <scope>NUCLEOTIDE SEQUENCE [LARGE SCALE GENOMIC DNA]</scope>
    <source>
        <strain evidence="7 8">R30</strain>
    </source>
</reference>
<evidence type="ECO:0000256" key="4">
    <source>
        <dbReference type="SAM" id="MobiDB-lite"/>
    </source>
</evidence>
<feature type="region of interest" description="Disordered" evidence="4">
    <location>
        <begin position="329"/>
        <end position="348"/>
    </location>
</feature>
<dbReference type="InterPro" id="IPR049492">
    <property type="entry name" value="BD-FAE-like_dom"/>
</dbReference>
<proteinExistence type="predicted"/>
<dbReference type="AlphaFoldDB" id="A0AB38T345"/>
<feature type="domain" description="BD-FAE-like" evidence="6">
    <location>
        <begin position="71"/>
        <end position="170"/>
    </location>
</feature>
<dbReference type="RefSeq" id="WP_024501422.1">
    <property type="nucleotide sequence ID" value="NZ_CP088147.1"/>
</dbReference>
<dbReference type="InterPro" id="IPR016986">
    <property type="entry name" value="UCP031982_abhydr"/>
</dbReference>
<gene>
    <name evidence="7" type="ORF">LRP29_17375</name>
</gene>